<sequence>MTMNIHEGMAKEKGVRRLLAKVNKAVVAVDKPQPKAVVQSHNKSVLRKSVVKTGLDAAIKPEPIIVALPDSINAESGIIEDSDDWNDILRGVEPEECELISEGGARTPPRQMFSTLDIAASMDFFAEKSMQLKFPTLQPLYWG</sequence>
<organism evidence="1 2">
    <name type="scientific">Jimgerdemannia flammicorona</name>
    <dbReference type="NCBI Taxonomy" id="994334"/>
    <lineage>
        <taxon>Eukaryota</taxon>
        <taxon>Fungi</taxon>
        <taxon>Fungi incertae sedis</taxon>
        <taxon>Mucoromycota</taxon>
        <taxon>Mucoromycotina</taxon>
        <taxon>Endogonomycetes</taxon>
        <taxon>Endogonales</taxon>
        <taxon>Endogonaceae</taxon>
        <taxon>Jimgerdemannia</taxon>
    </lineage>
</organism>
<gene>
    <name evidence="1" type="ORF">BC936DRAFT_140114</name>
</gene>
<proteinExistence type="predicted"/>
<dbReference type="AlphaFoldDB" id="A0A433DH57"/>
<dbReference type="Proteomes" id="UP000268093">
    <property type="component" value="Unassembled WGS sequence"/>
</dbReference>
<dbReference type="EMBL" id="RBNI01001644">
    <property type="protein sequence ID" value="RUP50167.1"/>
    <property type="molecule type" value="Genomic_DNA"/>
</dbReference>
<comment type="caution">
    <text evidence="1">The sequence shown here is derived from an EMBL/GenBank/DDBJ whole genome shotgun (WGS) entry which is preliminary data.</text>
</comment>
<keyword evidence="2" id="KW-1185">Reference proteome</keyword>
<name>A0A433DH57_9FUNG</name>
<evidence type="ECO:0000313" key="1">
    <source>
        <dbReference type="EMBL" id="RUP50167.1"/>
    </source>
</evidence>
<reference evidence="1 2" key="1">
    <citation type="journal article" date="2018" name="New Phytol.">
        <title>Phylogenomics of Endogonaceae and evolution of mycorrhizas within Mucoromycota.</title>
        <authorList>
            <person name="Chang Y."/>
            <person name="Desiro A."/>
            <person name="Na H."/>
            <person name="Sandor L."/>
            <person name="Lipzen A."/>
            <person name="Clum A."/>
            <person name="Barry K."/>
            <person name="Grigoriev I.V."/>
            <person name="Martin F.M."/>
            <person name="Stajich J.E."/>
            <person name="Smith M.E."/>
            <person name="Bonito G."/>
            <person name="Spatafora J.W."/>
        </authorList>
    </citation>
    <scope>NUCLEOTIDE SEQUENCE [LARGE SCALE GENOMIC DNA]</scope>
    <source>
        <strain evidence="1 2">GMNB39</strain>
    </source>
</reference>
<accession>A0A433DH57</accession>
<protein>
    <submittedName>
        <fullName evidence="1">Uncharacterized protein</fullName>
    </submittedName>
</protein>
<evidence type="ECO:0000313" key="2">
    <source>
        <dbReference type="Proteomes" id="UP000268093"/>
    </source>
</evidence>